<dbReference type="SUPFAM" id="SSF69593">
    <property type="entry name" value="Glycerol-3-phosphate (1)-acyltransferase"/>
    <property type="match status" value="1"/>
</dbReference>
<dbReference type="RefSeq" id="WP_031322985.1">
    <property type="nucleotide sequence ID" value="NZ_CP047166.1"/>
</dbReference>
<protein>
    <submittedName>
        <fullName evidence="3">Acyltransferase</fullName>
    </submittedName>
</protein>
<name>A0ABX7F3S8_9RHOB</name>
<organism evidence="3 4">
    <name type="scientific">Ponticoccus alexandrii</name>
    <dbReference type="NCBI Taxonomy" id="1943633"/>
    <lineage>
        <taxon>Bacteria</taxon>
        <taxon>Pseudomonadati</taxon>
        <taxon>Pseudomonadota</taxon>
        <taxon>Alphaproteobacteria</taxon>
        <taxon>Rhodobacterales</taxon>
        <taxon>Roseobacteraceae</taxon>
        <taxon>Ponticoccus</taxon>
    </lineage>
</organism>
<keyword evidence="4" id="KW-1185">Reference proteome</keyword>
<feature type="domain" description="Putative acyltransferase ACT14924-like acyltransferase" evidence="2">
    <location>
        <begin position="84"/>
        <end position="288"/>
    </location>
</feature>
<dbReference type="CDD" id="cd07986">
    <property type="entry name" value="LPLAT_ACT14924-like"/>
    <property type="match status" value="1"/>
</dbReference>
<dbReference type="Pfam" id="PF19576">
    <property type="entry name" value="Acyltransf_2"/>
    <property type="match status" value="1"/>
</dbReference>
<dbReference type="EMBL" id="CP047166">
    <property type="protein sequence ID" value="QRF65165.1"/>
    <property type="molecule type" value="Genomic_DNA"/>
</dbReference>
<evidence type="ECO:0000259" key="2">
    <source>
        <dbReference type="Pfam" id="PF19576"/>
    </source>
</evidence>
<accession>A0ABX7F3S8</accession>
<feature type="region of interest" description="Disordered" evidence="1">
    <location>
        <begin position="1"/>
        <end position="22"/>
    </location>
</feature>
<keyword evidence="3" id="KW-0808">Transferase</keyword>
<dbReference type="InterPro" id="IPR045746">
    <property type="entry name" value="ACT14924-like_Acyltransf_dom"/>
</dbReference>
<reference evidence="3 4" key="1">
    <citation type="submission" date="2019-12" db="EMBL/GenBank/DDBJ databases">
        <title>Complete Genome Sequence of a Quorum-Sensing Bacterium,Rhodobacteraceae bacterium C31, Isolated from a marine microalgae symbiotic bacteria.</title>
        <authorList>
            <person name="Zhang Y."/>
        </authorList>
    </citation>
    <scope>NUCLEOTIDE SEQUENCE [LARGE SCALE GENOMIC DNA]</scope>
    <source>
        <strain evidence="3 4">C31</strain>
    </source>
</reference>
<evidence type="ECO:0000313" key="3">
    <source>
        <dbReference type="EMBL" id="QRF65165.1"/>
    </source>
</evidence>
<proteinExistence type="predicted"/>
<evidence type="ECO:0000256" key="1">
    <source>
        <dbReference type="SAM" id="MobiDB-lite"/>
    </source>
</evidence>
<gene>
    <name evidence="3" type="ORF">GQA70_01855</name>
</gene>
<dbReference type="GO" id="GO:0016746">
    <property type="term" value="F:acyltransferase activity"/>
    <property type="evidence" value="ECO:0007669"/>
    <property type="project" value="UniProtKB-KW"/>
</dbReference>
<dbReference type="Proteomes" id="UP000596387">
    <property type="component" value="Chromosome"/>
</dbReference>
<sequence>MVDSTQATGRKAQARRPAAPAPYDKRKISYANTFTNPLKANTIRAMEWATGKIPLLRMVRRFERIGPAEGQAFWRQALDIMQIGLNTPADQIARIPKTGPVIVVANHPHGLVDGMVLADLIGRVRQDYKILTRSLLTGVKEIEPFMIPVPFPHEEDAKEQSLEMRARAMDHLAGGGVIVLFPSGVVASSETWFGPAVEAGWNPFTARMIQRSGATVVPVFFPGQNSRAYQIANKVSPTIRQGLLIHEVVHACRKDQKPVVGQPISPAEVRAFTGGTRDFVQWLRDRVLSLRED</sequence>
<keyword evidence="3" id="KW-0012">Acyltransferase</keyword>
<evidence type="ECO:0000313" key="4">
    <source>
        <dbReference type="Proteomes" id="UP000596387"/>
    </source>
</evidence>